<dbReference type="Proteomes" id="UP000789901">
    <property type="component" value="Unassembled WGS sequence"/>
</dbReference>
<sequence length="110" mass="12640">MVRVQESINNQERMNNQIETQRELLTEIIQKLQIGPCKKIGNKIARVAPSCLELQQELTSLYVGPSREEQKALNDLKTQLETIRGEENPTILTSHRNKALAICHYLSERL</sequence>
<protein>
    <submittedName>
        <fullName evidence="2">16968_t:CDS:1</fullName>
    </submittedName>
</protein>
<gene>
    <name evidence="2" type="ORF">GMARGA_LOCUS314</name>
</gene>
<reference evidence="2 3" key="1">
    <citation type="submission" date="2021-06" db="EMBL/GenBank/DDBJ databases">
        <authorList>
            <person name="Kallberg Y."/>
            <person name="Tangrot J."/>
            <person name="Rosling A."/>
        </authorList>
    </citation>
    <scope>NUCLEOTIDE SEQUENCE [LARGE SCALE GENOMIC DNA]</scope>
    <source>
        <strain evidence="2 3">120-4 pot B 10/14</strain>
    </source>
</reference>
<accession>A0ABM8VW67</accession>
<proteinExistence type="predicted"/>
<name>A0ABM8VW67_GIGMA</name>
<organism evidence="2 3">
    <name type="scientific">Gigaspora margarita</name>
    <dbReference type="NCBI Taxonomy" id="4874"/>
    <lineage>
        <taxon>Eukaryota</taxon>
        <taxon>Fungi</taxon>
        <taxon>Fungi incertae sedis</taxon>
        <taxon>Mucoromycota</taxon>
        <taxon>Glomeromycotina</taxon>
        <taxon>Glomeromycetes</taxon>
        <taxon>Diversisporales</taxon>
        <taxon>Gigasporaceae</taxon>
        <taxon>Gigaspora</taxon>
    </lineage>
</organism>
<keyword evidence="1" id="KW-0175">Coiled coil</keyword>
<dbReference type="EMBL" id="CAJVQB010000047">
    <property type="protein sequence ID" value="CAG8461183.1"/>
    <property type="molecule type" value="Genomic_DNA"/>
</dbReference>
<evidence type="ECO:0000256" key="1">
    <source>
        <dbReference type="SAM" id="Coils"/>
    </source>
</evidence>
<evidence type="ECO:0000313" key="2">
    <source>
        <dbReference type="EMBL" id="CAG8461183.1"/>
    </source>
</evidence>
<feature type="coiled-coil region" evidence="1">
    <location>
        <begin position="1"/>
        <end position="28"/>
    </location>
</feature>
<keyword evidence="3" id="KW-1185">Reference proteome</keyword>
<evidence type="ECO:0000313" key="3">
    <source>
        <dbReference type="Proteomes" id="UP000789901"/>
    </source>
</evidence>
<comment type="caution">
    <text evidence="2">The sequence shown here is derived from an EMBL/GenBank/DDBJ whole genome shotgun (WGS) entry which is preliminary data.</text>
</comment>